<keyword evidence="2" id="KW-1185">Reference proteome</keyword>
<accession>A0ABD0LFU4</accession>
<evidence type="ECO:0000313" key="2">
    <source>
        <dbReference type="Proteomes" id="UP001519460"/>
    </source>
</evidence>
<sequence length="159" mass="17480">MSLETRRYKGWKIIALQSLPSGLGGGVWRLVARVNWLPVIAVSLCDRKKRYIHADKQATRQVLAPSSLLRKVFPTVTYSPPAVLTVITVSSTISLARPVKGSLMKSACSHCHQCWRGTMAMPAYTLTDDPLLSNAWPFTAIAPGHGHIVSRLCRSLKSV</sequence>
<proteinExistence type="predicted"/>
<protein>
    <submittedName>
        <fullName evidence="1">Uncharacterized protein</fullName>
    </submittedName>
</protein>
<evidence type="ECO:0000313" key="1">
    <source>
        <dbReference type="EMBL" id="KAK7498479.1"/>
    </source>
</evidence>
<dbReference type="Proteomes" id="UP001519460">
    <property type="component" value="Unassembled WGS sequence"/>
</dbReference>
<comment type="caution">
    <text evidence="1">The sequence shown here is derived from an EMBL/GenBank/DDBJ whole genome shotgun (WGS) entry which is preliminary data.</text>
</comment>
<organism evidence="1 2">
    <name type="scientific">Batillaria attramentaria</name>
    <dbReference type="NCBI Taxonomy" id="370345"/>
    <lineage>
        <taxon>Eukaryota</taxon>
        <taxon>Metazoa</taxon>
        <taxon>Spiralia</taxon>
        <taxon>Lophotrochozoa</taxon>
        <taxon>Mollusca</taxon>
        <taxon>Gastropoda</taxon>
        <taxon>Caenogastropoda</taxon>
        <taxon>Sorbeoconcha</taxon>
        <taxon>Cerithioidea</taxon>
        <taxon>Batillariidae</taxon>
        <taxon>Batillaria</taxon>
    </lineage>
</organism>
<name>A0ABD0LFU4_9CAEN</name>
<dbReference type="EMBL" id="JACVVK020000050">
    <property type="protein sequence ID" value="KAK7498479.1"/>
    <property type="molecule type" value="Genomic_DNA"/>
</dbReference>
<reference evidence="1 2" key="1">
    <citation type="journal article" date="2023" name="Sci. Data">
        <title>Genome assembly of the Korean intertidal mud-creeper Batillaria attramentaria.</title>
        <authorList>
            <person name="Patra A.K."/>
            <person name="Ho P.T."/>
            <person name="Jun S."/>
            <person name="Lee S.J."/>
            <person name="Kim Y."/>
            <person name="Won Y.J."/>
        </authorList>
    </citation>
    <scope>NUCLEOTIDE SEQUENCE [LARGE SCALE GENOMIC DNA]</scope>
    <source>
        <strain evidence="1">Wonlab-2016</strain>
    </source>
</reference>
<gene>
    <name evidence="1" type="ORF">BaRGS_00010139</name>
</gene>
<dbReference type="AlphaFoldDB" id="A0ABD0LFU4"/>